<evidence type="ECO:0000313" key="3">
    <source>
        <dbReference type="EMBL" id="GMI06502.1"/>
    </source>
</evidence>
<feature type="compositionally biased region" description="Basic and acidic residues" evidence="1">
    <location>
        <begin position="447"/>
        <end position="458"/>
    </location>
</feature>
<reference evidence="4" key="1">
    <citation type="journal article" date="2023" name="Commun. Biol.">
        <title>Genome analysis of Parmales, the sister group of diatoms, reveals the evolutionary specialization of diatoms from phago-mixotrophs to photoautotrophs.</title>
        <authorList>
            <person name="Ban H."/>
            <person name="Sato S."/>
            <person name="Yoshikawa S."/>
            <person name="Yamada K."/>
            <person name="Nakamura Y."/>
            <person name="Ichinomiya M."/>
            <person name="Sato N."/>
            <person name="Blanc-Mathieu R."/>
            <person name="Endo H."/>
            <person name="Kuwata A."/>
            <person name="Ogata H."/>
        </authorList>
    </citation>
    <scope>NUCLEOTIDE SEQUENCE [LARGE SCALE GENOMIC DNA]</scope>
    <source>
        <strain evidence="4">NIES 3699</strain>
    </source>
</reference>
<gene>
    <name evidence="3" type="ORF">TrVE_jg1445</name>
</gene>
<keyword evidence="2" id="KW-0812">Transmembrane</keyword>
<accession>A0A9W7CHB7</accession>
<feature type="region of interest" description="Disordered" evidence="1">
    <location>
        <begin position="352"/>
        <end position="384"/>
    </location>
</feature>
<keyword evidence="2" id="KW-1133">Transmembrane helix</keyword>
<comment type="caution">
    <text evidence="3">The sequence shown here is derived from an EMBL/GenBank/DDBJ whole genome shotgun (WGS) entry which is preliminary data.</text>
</comment>
<keyword evidence="4" id="KW-1185">Reference proteome</keyword>
<feature type="compositionally biased region" description="Basic and acidic residues" evidence="1">
    <location>
        <begin position="506"/>
        <end position="527"/>
    </location>
</feature>
<keyword evidence="2" id="KW-0472">Membrane</keyword>
<name>A0A9W7CHB7_9STRA</name>
<dbReference type="EMBL" id="BRXX01000349">
    <property type="protein sequence ID" value="GMI06502.1"/>
    <property type="molecule type" value="Genomic_DNA"/>
</dbReference>
<feature type="region of interest" description="Disordered" evidence="1">
    <location>
        <begin position="89"/>
        <end position="120"/>
    </location>
</feature>
<feature type="compositionally biased region" description="Basic residues" evidence="1">
    <location>
        <begin position="260"/>
        <end position="271"/>
    </location>
</feature>
<sequence length="560" mass="63688">MPSLVRYAHEILSEDRYGHAALAKVDERVASLNDAQLVGMVTHLSGSMSRARSELWRYANKTVLETVKDEFEIREEDHRLEELRDYQENREEREAEEMENMRRAEKEAAEKQISRTAEREAREEVDKFLQEFNTLAKIKLMEKTYRARNWRFYGWSLSISTGTSMTIALHIMEQERTVAFSQDMMLIGLIGGIVTVVSGLIGWKWGQAKQDRKTEEEIAEMVDARKQEKLVEFHERDRILRKKIEEQDLADQLEKQERMRARKAEKRKIRRMEKERKTAHDKMMKEKNDKRKELFLKDTKKTDEPKDADQAKPDALLSIAAASALKSVEGMKPPLNKVLGAFGIKAPAAAKVAEPQTESPEADDNLRVKKEKGRSTLMAEEGALMRKDLDHEELALANRRKTDDIKKSVEEFGNATRGRGNRAVVIPTSKNVQQLLETAAEEDDEKEKEKEKEKKETKQGGGGGGGGFGGLLGKLKEPTISPMDDGEEVPKLELLVEEGGAGGEGADIKSNNDLEKLEEGKLEADPPKKKKKMMFRRESQLVKVMGDDDKPKKKVADENV</sequence>
<feature type="compositionally biased region" description="Gly residues" evidence="1">
    <location>
        <begin position="459"/>
        <end position="472"/>
    </location>
</feature>
<evidence type="ECO:0000256" key="2">
    <source>
        <dbReference type="SAM" id="Phobius"/>
    </source>
</evidence>
<proteinExistence type="predicted"/>
<evidence type="ECO:0000256" key="1">
    <source>
        <dbReference type="SAM" id="MobiDB-lite"/>
    </source>
</evidence>
<feature type="transmembrane region" description="Helical" evidence="2">
    <location>
        <begin position="152"/>
        <end position="172"/>
    </location>
</feature>
<feature type="region of interest" description="Disordered" evidence="1">
    <location>
        <begin position="260"/>
        <end position="310"/>
    </location>
</feature>
<protein>
    <submittedName>
        <fullName evidence="3">Uncharacterized protein</fullName>
    </submittedName>
</protein>
<dbReference type="Proteomes" id="UP001165160">
    <property type="component" value="Unassembled WGS sequence"/>
</dbReference>
<feature type="transmembrane region" description="Helical" evidence="2">
    <location>
        <begin position="184"/>
        <end position="203"/>
    </location>
</feature>
<evidence type="ECO:0000313" key="4">
    <source>
        <dbReference type="Proteomes" id="UP001165160"/>
    </source>
</evidence>
<feature type="compositionally biased region" description="Basic and acidic residues" evidence="1">
    <location>
        <begin position="272"/>
        <end position="310"/>
    </location>
</feature>
<organism evidence="3 4">
    <name type="scientific">Triparma verrucosa</name>
    <dbReference type="NCBI Taxonomy" id="1606542"/>
    <lineage>
        <taxon>Eukaryota</taxon>
        <taxon>Sar</taxon>
        <taxon>Stramenopiles</taxon>
        <taxon>Ochrophyta</taxon>
        <taxon>Bolidophyceae</taxon>
        <taxon>Parmales</taxon>
        <taxon>Triparmaceae</taxon>
        <taxon>Triparma</taxon>
    </lineage>
</organism>
<feature type="region of interest" description="Disordered" evidence="1">
    <location>
        <begin position="411"/>
        <end position="560"/>
    </location>
</feature>
<feature type="compositionally biased region" description="Basic and acidic residues" evidence="1">
    <location>
        <begin position="535"/>
        <end position="560"/>
    </location>
</feature>
<dbReference type="AlphaFoldDB" id="A0A9W7CHB7"/>